<dbReference type="Proteomes" id="UP000019091">
    <property type="component" value="Chromosome"/>
</dbReference>
<dbReference type="EMBL" id="CP006954">
    <property type="protein sequence ID" value="AHG82183.1"/>
    <property type="molecule type" value="Genomic_DNA"/>
</dbReference>
<reference evidence="1 2" key="1">
    <citation type="journal article" date="2014" name="Genome Announc.">
        <title>Complete Closed Genome Sequences of Three Bibersteinia trehalosi Nasopharyngeal Isolates from Cattle with Shipping Fever.</title>
        <authorList>
            <person name="Harhay G.P."/>
            <person name="McVey D.S."/>
            <person name="Koren S."/>
            <person name="Phillippy A.M."/>
            <person name="Bono J."/>
            <person name="Harhay D.M."/>
            <person name="Clawson M.L."/>
            <person name="Heaton M.P."/>
            <person name="Chitko-McKown C.G."/>
            <person name="Korlach J."/>
            <person name="Smith T.P."/>
        </authorList>
    </citation>
    <scope>NUCLEOTIDE SEQUENCE [LARGE SCALE GENOMIC DNA]</scope>
    <source>
        <strain evidence="1 2">USDA-ARS-USMARC-188</strain>
    </source>
</reference>
<evidence type="ECO:0000313" key="1">
    <source>
        <dbReference type="EMBL" id="AHG82183.1"/>
    </source>
</evidence>
<accession>A0A4V7IAY1</accession>
<evidence type="ECO:0000313" key="2">
    <source>
        <dbReference type="Proteomes" id="UP000019091"/>
    </source>
</evidence>
<proteinExistence type="predicted"/>
<gene>
    <name evidence="1" type="ORF">F542_14670</name>
</gene>
<organism evidence="1 2">
    <name type="scientific">Bibersteinia trehalosi USDA-ARS-USMARC-188</name>
    <dbReference type="NCBI Taxonomy" id="1263829"/>
    <lineage>
        <taxon>Bacteria</taxon>
        <taxon>Pseudomonadati</taxon>
        <taxon>Pseudomonadota</taxon>
        <taxon>Gammaproteobacteria</taxon>
        <taxon>Pasteurellales</taxon>
        <taxon>Pasteurellaceae</taxon>
        <taxon>Bibersteinia</taxon>
    </lineage>
</organism>
<sequence>MSQFRKQVGRVDVSNGVAASADFCRNKAKNVKSSGLNKHFLTQ</sequence>
<protein>
    <submittedName>
        <fullName evidence="1">Uncharacterized protein</fullName>
    </submittedName>
</protein>
<dbReference type="AlphaFoldDB" id="A0A4V7IAY1"/>
<dbReference type="KEGG" id="btre:F542_14670"/>
<name>A0A4V7IAY1_BIBTR</name>